<dbReference type="SMART" id="SM00351">
    <property type="entry name" value="PAX"/>
    <property type="match status" value="1"/>
</dbReference>
<feature type="compositionally biased region" description="Basic and acidic residues" evidence="12">
    <location>
        <begin position="143"/>
        <end position="157"/>
    </location>
</feature>
<accession>A0ABM3JK02</accession>
<evidence type="ECO:0000313" key="16">
    <source>
        <dbReference type="RefSeq" id="XP_049309565.1"/>
    </source>
</evidence>
<dbReference type="CDD" id="cd00086">
    <property type="entry name" value="homeodomain"/>
    <property type="match status" value="1"/>
</dbReference>
<dbReference type="Pfam" id="PF00292">
    <property type="entry name" value="PAX"/>
    <property type="match status" value="1"/>
</dbReference>
<evidence type="ECO:0000256" key="8">
    <source>
        <dbReference type="ARBA" id="ARBA00023163"/>
    </source>
</evidence>
<dbReference type="CDD" id="cd00131">
    <property type="entry name" value="PAX"/>
    <property type="match status" value="1"/>
</dbReference>
<dbReference type="SUPFAM" id="SSF46689">
    <property type="entry name" value="Homeodomain-like"/>
    <property type="match status" value="2"/>
</dbReference>
<gene>
    <name evidence="16" type="primary">LOC105228479</name>
</gene>
<evidence type="ECO:0000256" key="3">
    <source>
        <dbReference type="ARBA" id="ARBA00022473"/>
    </source>
</evidence>
<dbReference type="InterPro" id="IPR001356">
    <property type="entry name" value="HD"/>
</dbReference>
<dbReference type="PROSITE" id="PS00027">
    <property type="entry name" value="HOMEOBOX_1"/>
    <property type="match status" value="1"/>
</dbReference>
<dbReference type="PROSITE" id="PS51057">
    <property type="entry name" value="PAIRED_2"/>
    <property type="match status" value="1"/>
</dbReference>
<keyword evidence="8" id="KW-0804">Transcription</keyword>
<evidence type="ECO:0000256" key="10">
    <source>
        <dbReference type="PROSITE-ProRule" id="PRU00108"/>
    </source>
</evidence>
<evidence type="ECO:0000259" key="14">
    <source>
        <dbReference type="PROSITE" id="PS51057"/>
    </source>
</evidence>
<dbReference type="PROSITE" id="PS50071">
    <property type="entry name" value="HOMEOBOX_2"/>
    <property type="match status" value="1"/>
</dbReference>
<evidence type="ECO:0000256" key="9">
    <source>
        <dbReference type="ARBA" id="ARBA00023242"/>
    </source>
</evidence>
<evidence type="ECO:0000256" key="1">
    <source>
        <dbReference type="ARBA" id="ARBA00004123"/>
    </source>
</evidence>
<evidence type="ECO:0000256" key="12">
    <source>
        <dbReference type="SAM" id="MobiDB-lite"/>
    </source>
</evidence>
<dbReference type="InterPro" id="IPR043565">
    <property type="entry name" value="PAX_fam"/>
</dbReference>
<evidence type="ECO:0000256" key="4">
    <source>
        <dbReference type="ARBA" id="ARBA00022724"/>
    </source>
</evidence>
<name>A0ABM3JK02_BACDO</name>
<evidence type="ECO:0000313" key="15">
    <source>
        <dbReference type="Proteomes" id="UP001652620"/>
    </source>
</evidence>
<comment type="similarity">
    <text evidence="2">Belongs to the paired homeobox family.</text>
</comment>
<dbReference type="PANTHER" id="PTHR45636">
    <property type="entry name" value="PAIRED BOX PROTEIN PAX-6-RELATED-RELATED"/>
    <property type="match status" value="1"/>
</dbReference>
<keyword evidence="4" id="KW-0563">Paired box</keyword>
<dbReference type="InterPro" id="IPR043182">
    <property type="entry name" value="PAIRED_DNA-bd_dom"/>
</dbReference>
<dbReference type="RefSeq" id="XP_049309565.1">
    <property type="nucleotide sequence ID" value="XM_049453608.1"/>
</dbReference>
<dbReference type="PANTHER" id="PTHR45636:SF3">
    <property type="entry name" value="PROTEIN GOOSEBERRY-RELATED"/>
    <property type="match status" value="1"/>
</dbReference>
<dbReference type="PROSITE" id="PS00034">
    <property type="entry name" value="PAIRED_1"/>
    <property type="match status" value="1"/>
</dbReference>
<evidence type="ECO:0000256" key="11">
    <source>
        <dbReference type="RuleBase" id="RU000682"/>
    </source>
</evidence>
<evidence type="ECO:0000259" key="13">
    <source>
        <dbReference type="PROSITE" id="PS50071"/>
    </source>
</evidence>
<sequence>MDMTSANSLNMRPFFSGYPFQGQGRVNQLGGVFINGRPLPNHIRLKIVEMAANGIRPCVISRQLRVSHGCVSKILNRYQETGSIRPGVIGGSKPKVTSPEIEARIEELRKANPGIFSWEIREKLIKEGFTDPPSTSSISRLLRGNDRTSEDGRKDYSIHGILGGRDSDISDTESEPGIPLKRKQRRSRTTFTAEQLEALERAFTRTQYPDVYTREELAQTTGLTEARIQVWFSNRRARLRKHSGGSGTGLSPMNGGGSGAGVPGGVGGGAAATAPLGFGPLAAVGSMAGYSPAAASTASAGMNENHAAHAAAAAAAAAAHHPHHHTQMGGYDLVAQSAQHGFASSFQHGHFGGQNYYHQDYSKLSIDDFSKLTLENASKISPSLSHLTGENYSKLDSTTNWSQAAYHLNQSAAAAANYNAAAAHHAHAAAAQHTLNDYAAAGAAAAAHNNQLNSAAAVAAAAYNHPLPTQTQAKYW</sequence>
<dbReference type="InterPro" id="IPR017970">
    <property type="entry name" value="Homeobox_CS"/>
</dbReference>
<dbReference type="Gene3D" id="1.10.10.60">
    <property type="entry name" value="Homeodomain-like"/>
    <property type="match status" value="1"/>
</dbReference>
<evidence type="ECO:0000256" key="5">
    <source>
        <dbReference type="ARBA" id="ARBA00023015"/>
    </source>
</evidence>
<reference evidence="16" key="1">
    <citation type="submission" date="2025-08" db="UniProtKB">
        <authorList>
            <consortium name="RefSeq"/>
        </authorList>
    </citation>
    <scope>IDENTIFICATION</scope>
    <source>
        <tissue evidence="16">Adult</tissue>
    </source>
</reference>
<keyword evidence="9 10" id="KW-0539">Nucleus</keyword>
<feature type="DNA-binding region" description="Homeobox" evidence="10">
    <location>
        <begin position="184"/>
        <end position="243"/>
    </location>
</feature>
<evidence type="ECO:0000256" key="6">
    <source>
        <dbReference type="ARBA" id="ARBA00023125"/>
    </source>
</evidence>
<keyword evidence="5" id="KW-0805">Transcription regulation</keyword>
<keyword evidence="7 10" id="KW-0371">Homeobox</keyword>
<dbReference type="Gene3D" id="1.10.10.10">
    <property type="entry name" value="Winged helix-like DNA-binding domain superfamily/Winged helix DNA-binding domain"/>
    <property type="match status" value="2"/>
</dbReference>
<keyword evidence="6 10" id="KW-0238">DNA-binding</keyword>
<feature type="region of interest" description="Disordered" evidence="12">
    <location>
        <begin position="129"/>
        <end position="189"/>
    </location>
</feature>
<feature type="domain" description="Homeobox" evidence="13">
    <location>
        <begin position="182"/>
        <end position="242"/>
    </location>
</feature>
<keyword evidence="15" id="KW-1185">Reference proteome</keyword>
<evidence type="ECO:0000256" key="7">
    <source>
        <dbReference type="ARBA" id="ARBA00023155"/>
    </source>
</evidence>
<dbReference type="InterPro" id="IPR009057">
    <property type="entry name" value="Homeodomain-like_sf"/>
</dbReference>
<organism evidence="15 16">
    <name type="scientific">Bactrocera dorsalis</name>
    <name type="common">Oriental fruit fly</name>
    <name type="synonym">Dacus dorsalis</name>
    <dbReference type="NCBI Taxonomy" id="27457"/>
    <lineage>
        <taxon>Eukaryota</taxon>
        <taxon>Metazoa</taxon>
        <taxon>Ecdysozoa</taxon>
        <taxon>Arthropoda</taxon>
        <taxon>Hexapoda</taxon>
        <taxon>Insecta</taxon>
        <taxon>Pterygota</taxon>
        <taxon>Neoptera</taxon>
        <taxon>Endopterygota</taxon>
        <taxon>Diptera</taxon>
        <taxon>Brachycera</taxon>
        <taxon>Muscomorpha</taxon>
        <taxon>Tephritoidea</taxon>
        <taxon>Tephritidae</taxon>
        <taxon>Bactrocera</taxon>
        <taxon>Bactrocera</taxon>
    </lineage>
</organism>
<dbReference type="GeneID" id="105228479"/>
<comment type="subcellular location">
    <subcellularLocation>
        <location evidence="1 10 11">Nucleus</location>
    </subcellularLocation>
</comment>
<dbReference type="Proteomes" id="UP001652620">
    <property type="component" value="Chromosome 3"/>
</dbReference>
<dbReference type="SMART" id="SM00389">
    <property type="entry name" value="HOX"/>
    <property type="match status" value="1"/>
</dbReference>
<dbReference type="InterPro" id="IPR036388">
    <property type="entry name" value="WH-like_DNA-bd_sf"/>
</dbReference>
<evidence type="ECO:0000256" key="2">
    <source>
        <dbReference type="ARBA" id="ARBA00005733"/>
    </source>
</evidence>
<proteinExistence type="inferred from homology"/>
<feature type="domain" description="Paired" evidence="14">
    <location>
        <begin position="22"/>
        <end position="145"/>
    </location>
</feature>
<dbReference type="InterPro" id="IPR001523">
    <property type="entry name" value="Paired_dom"/>
</dbReference>
<keyword evidence="3" id="KW-0217">Developmental protein</keyword>
<protein>
    <submittedName>
        <fullName evidence="16">Protein gooseberry-neuro isoform X1</fullName>
    </submittedName>
</protein>
<dbReference type="Pfam" id="PF00046">
    <property type="entry name" value="Homeodomain"/>
    <property type="match status" value="1"/>
</dbReference>
<dbReference type="PRINTS" id="PR00027">
    <property type="entry name" value="PAIREDBOX"/>
</dbReference>